<dbReference type="InterPro" id="IPR020574">
    <property type="entry name" value="Ribosomal_uS9_CS"/>
</dbReference>
<organism evidence="6 7">
    <name type="scientific">Acanthamoeba castellanii (strain ATCC 30010 / Neff)</name>
    <dbReference type="NCBI Taxonomy" id="1257118"/>
    <lineage>
        <taxon>Eukaryota</taxon>
        <taxon>Amoebozoa</taxon>
        <taxon>Discosea</taxon>
        <taxon>Longamoebia</taxon>
        <taxon>Centramoebida</taxon>
        <taxon>Acanthamoebidae</taxon>
        <taxon>Acanthamoeba</taxon>
    </lineage>
</organism>
<dbReference type="GO" id="GO:0003735">
    <property type="term" value="F:structural constituent of ribosome"/>
    <property type="evidence" value="ECO:0007669"/>
    <property type="project" value="InterPro"/>
</dbReference>
<evidence type="ECO:0000313" key="6">
    <source>
        <dbReference type="EMBL" id="ELR18274.1"/>
    </source>
</evidence>
<dbReference type="GO" id="GO:0003723">
    <property type="term" value="F:RNA binding"/>
    <property type="evidence" value="ECO:0007669"/>
    <property type="project" value="TreeGrafter"/>
</dbReference>
<dbReference type="InterPro" id="IPR023035">
    <property type="entry name" value="Ribosomal_uS9_bac/plastid"/>
</dbReference>
<dbReference type="InterPro" id="IPR014721">
    <property type="entry name" value="Ribsml_uS5_D2-typ_fold_subgr"/>
</dbReference>
<gene>
    <name evidence="6" type="ORF">ACA1_370280</name>
</gene>
<evidence type="ECO:0000256" key="3">
    <source>
        <dbReference type="ARBA" id="ARBA00023274"/>
    </source>
</evidence>
<dbReference type="OrthoDB" id="10254627at2759"/>
<dbReference type="RefSeq" id="XP_004340294.1">
    <property type="nucleotide sequence ID" value="XM_004340246.1"/>
</dbReference>
<protein>
    <submittedName>
        <fullName evidence="6">Ribosomal protein S9, putative</fullName>
    </submittedName>
</protein>
<dbReference type="HAMAP" id="MF_00532_B">
    <property type="entry name" value="Ribosomal_uS9_B"/>
    <property type="match status" value="1"/>
</dbReference>
<dbReference type="FunFam" id="3.30.230.10:FF:000001">
    <property type="entry name" value="30S ribosomal protein S9"/>
    <property type="match status" value="1"/>
</dbReference>
<dbReference type="NCBIfam" id="NF001099">
    <property type="entry name" value="PRK00132.1"/>
    <property type="match status" value="1"/>
</dbReference>
<evidence type="ECO:0000313" key="7">
    <source>
        <dbReference type="Proteomes" id="UP000011083"/>
    </source>
</evidence>
<reference evidence="6 7" key="1">
    <citation type="journal article" date="2013" name="Genome Biol.">
        <title>Genome of Acanthamoeba castellanii highlights extensive lateral gene transfer and early evolution of tyrosine kinase signaling.</title>
        <authorList>
            <person name="Clarke M."/>
            <person name="Lohan A.J."/>
            <person name="Liu B."/>
            <person name="Lagkouvardos I."/>
            <person name="Roy S."/>
            <person name="Zafar N."/>
            <person name="Bertelli C."/>
            <person name="Schilde C."/>
            <person name="Kianianmomeni A."/>
            <person name="Burglin T.R."/>
            <person name="Frech C."/>
            <person name="Turcotte B."/>
            <person name="Kopec K.O."/>
            <person name="Synnott J.M."/>
            <person name="Choo C."/>
            <person name="Paponov I."/>
            <person name="Finkler A."/>
            <person name="Soon Heng Tan C."/>
            <person name="Hutchins A.P."/>
            <person name="Weinmeier T."/>
            <person name="Rattei T."/>
            <person name="Chu J.S."/>
            <person name="Gimenez G."/>
            <person name="Irimia M."/>
            <person name="Rigden D.J."/>
            <person name="Fitzpatrick D.A."/>
            <person name="Lorenzo-Morales J."/>
            <person name="Bateman A."/>
            <person name="Chiu C.H."/>
            <person name="Tang P."/>
            <person name="Hegemann P."/>
            <person name="Fromm H."/>
            <person name="Raoult D."/>
            <person name="Greub G."/>
            <person name="Miranda-Saavedra D."/>
            <person name="Chen N."/>
            <person name="Nash P."/>
            <person name="Ginger M.L."/>
            <person name="Horn M."/>
            <person name="Schaap P."/>
            <person name="Caler L."/>
            <person name="Loftus B."/>
        </authorList>
    </citation>
    <scope>NUCLEOTIDE SEQUENCE [LARGE SCALE GENOMIC DNA]</scope>
    <source>
        <strain evidence="6 7">Neff</strain>
    </source>
</reference>
<keyword evidence="3 4" id="KW-0687">Ribonucleoprotein</keyword>
<comment type="similarity">
    <text evidence="1 4">Belongs to the universal ribosomal protein uS9 family.</text>
</comment>
<proteinExistence type="inferred from homology"/>
<dbReference type="Gene3D" id="3.30.230.10">
    <property type="match status" value="1"/>
</dbReference>
<dbReference type="InterPro" id="IPR020568">
    <property type="entry name" value="Ribosomal_Su5_D2-typ_SF"/>
</dbReference>
<dbReference type="Proteomes" id="UP000011083">
    <property type="component" value="Unassembled WGS sequence"/>
</dbReference>
<dbReference type="GO" id="GO:0005737">
    <property type="term" value="C:cytoplasm"/>
    <property type="evidence" value="ECO:0007669"/>
    <property type="project" value="UniProtKB-ARBA"/>
</dbReference>
<dbReference type="GeneID" id="14919004"/>
<dbReference type="GO" id="GO:0006412">
    <property type="term" value="P:translation"/>
    <property type="evidence" value="ECO:0007669"/>
    <property type="project" value="InterPro"/>
</dbReference>
<dbReference type="STRING" id="1257118.L8GYC5"/>
<evidence type="ECO:0000256" key="4">
    <source>
        <dbReference type="RuleBase" id="RU003815"/>
    </source>
</evidence>
<dbReference type="EMBL" id="KB007960">
    <property type="protein sequence ID" value="ELR18274.1"/>
    <property type="molecule type" value="Genomic_DNA"/>
</dbReference>
<dbReference type="VEuPathDB" id="AmoebaDB:ACA1_370280"/>
<dbReference type="PANTHER" id="PTHR21569">
    <property type="entry name" value="RIBOSOMAL PROTEIN S9"/>
    <property type="match status" value="1"/>
</dbReference>
<sequence length="254" mass="28340">MRGSSKSTAVLGLPFPSPAGSRAALCTASSSRISSRRRHYAVKSKNFERKEARYDFSEITNRVWPRHPPPQIDYRNYVPAEEEDEEDDWKPEEDYPEPTFTADQTSDQYIYPVITPQTVPVKIDSRTGAFLGTGRRKAAIARAALVSGQGKITINGRSFLDYFPCFFERGAVLAPFVAIERPNTFDVNVNVSGGGTKGQAEAIQLGIARALQSYNLAFRPALKKAGCLERDPRVVESKKAGRVKARKRPQWSKR</sequence>
<evidence type="ECO:0000256" key="1">
    <source>
        <dbReference type="ARBA" id="ARBA00005251"/>
    </source>
</evidence>
<accession>L8GYC5</accession>
<evidence type="ECO:0000256" key="2">
    <source>
        <dbReference type="ARBA" id="ARBA00022980"/>
    </source>
</evidence>
<dbReference type="AlphaFoldDB" id="L8GYC5"/>
<name>L8GYC5_ACACF</name>
<keyword evidence="7" id="KW-1185">Reference proteome</keyword>
<dbReference type="GO" id="GO:0015935">
    <property type="term" value="C:small ribosomal subunit"/>
    <property type="evidence" value="ECO:0007669"/>
    <property type="project" value="TreeGrafter"/>
</dbReference>
<keyword evidence="2 4" id="KW-0689">Ribosomal protein</keyword>
<evidence type="ECO:0000256" key="5">
    <source>
        <dbReference type="SAM" id="MobiDB-lite"/>
    </source>
</evidence>
<dbReference type="SUPFAM" id="SSF54211">
    <property type="entry name" value="Ribosomal protein S5 domain 2-like"/>
    <property type="match status" value="1"/>
</dbReference>
<dbReference type="PROSITE" id="PS00360">
    <property type="entry name" value="RIBOSOMAL_S9"/>
    <property type="match status" value="1"/>
</dbReference>
<dbReference type="InterPro" id="IPR000754">
    <property type="entry name" value="Ribosomal_uS9"/>
</dbReference>
<dbReference type="PANTHER" id="PTHR21569:SF1">
    <property type="entry name" value="SMALL RIBOSOMAL SUBUNIT PROTEIN US9M"/>
    <property type="match status" value="1"/>
</dbReference>
<dbReference type="Pfam" id="PF00380">
    <property type="entry name" value="Ribosomal_S9"/>
    <property type="match status" value="1"/>
</dbReference>
<feature type="region of interest" description="Disordered" evidence="5">
    <location>
        <begin position="1"/>
        <end position="22"/>
    </location>
</feature>
<dbReference type="KEGG" id="acan:ACA1_370280"/>